<evidence type="ECO:0000313" key="3">
    <source>
        <dbReference type="Proteomes" id="UP001165121"/>
    </source>
</evidence>
<organism evidence="2 3">
    <name type="scientific">Phytophthora fragariaefolia</name>
    <dbReference type="NCBI Taxonomy" id="1490495"/>
    <lineage>
        <taxon>Eukaryota</taxon>
        <taxon>Sar</taxon>
        <taxon>Stramenopiles</taxon>
        <taxon>Oomycota</taxon>
        <taxon>Peronosporomycetes</taxon>
        <taxon>Peronosporales</taxon>
        <taxon>Peronosporaceae</taxon>
        <taxon>Phytophthora</taxon>
    </lineage>
</organism>
<feature type="compositionally biased region" description="Basic and acidic residues" evidence="1">
    <location>
        <begin position="180"/>
        <end position="193"/>
    </location>
</feature>
<sequence>MKSCLETEASLLEPVRGGCNDRDENEDVVDAEEGSQPSGQPPPIGSAPTSATGAGNSSASDPAESRSSDTAGNNVVAGVILTSIRPVDAKLAAVYHLPDAEVSNDDDDANHSVESSVQETTGNKEAERGSTTQTLSVSRTPMTPAPVVRQQGLRGSGRPRATRRDPLPTVASPDGPPSGEIRDGQRKTQEKSTKIRPSSTRAPRC</sequence>
<accession>A0A9W6XCG4</accession>
<feature type="compositionally biased region" description="Polar residues" evidence="1">
    <location>
        <begin position="195"/>
        <end position="205"/>
    </location>
</feature>
<feature type="compositionally biased region" description="Polar residues" evidence="1">
    <location>
        <begin position="112"/>
        <end position="121"/>
    </location>
</feature>
<reference evidence="2" key="1">
    <citation type="submission" date="2023-04" db="EMBL/GenBank/DDBJ databases">
        <title>Phytophthora fragariaefolia NBRC 109709.</title>
        <authorList>
            <person name="Ichikawa N."/>
            <person name="Sato H."/>
            <person name="Tonouchi N."/>
        </authorList>
    </citation>
    <scope>NUCLEOTIDE SEQUENCE</scope>
    <source>
        <strain evidence="2">NBRC 109709</strain>
    </source>
</reference>
<feature type="region of interest" description="Disordered" evidence="1">
    <location>
        <begin position="1"/>
        <end position="73"/>
    </location>
</feature>
<gene>
    <name evidence="2" type="ORF">Pfra01_000956600</name>
</gene>
<name>A0A9W6XCG4_9STRA</name>
<feature type="compositionally biased region" description="Acidic residues" evidence="1">
    <location>
        <begin position="23"/>
        <end position="33"/>
    </location>
</feature>
<feature type="region of interest" description="Disordered" evidence="1">
    <location>
        <begin position="100"/>
        <end position="205"/>
    </location>
</feature>
<dbReference type="AlphaFoldDB" id="A0A9W6XCG4"/>
<feature type="compositionally biased region" description="Polar residues" evidence="1">
    <location>
        <begin position="129"/>
        <end position="141"/>
    </location>
</feature>
<dbReference type="EMBL" id="BSXT01000898">
    <property type="protein sequence ID" value="GMF35795.1"/>
    <property type="molecule type" value="Genomic_DNA"/>
</dbReference>
<dbReference type="Proteomes" id="UP001165121">
    <property type="component" value="Unassembled WGS sequence"/>
</dbReference>
<evidence type="ECO:0000313" key="2">
    <source>
        <dbReference type="EMBL" id="GMF35795.1"/>
    </source>
</evidence>
<keyword evidence="3" id="KW-1185">Reference proteome</keyword>
<feature type="compositionally biased region" description="Low complexity" evidence="1">
    <location>
        <begin position="46"/>
        <end position="62"/>
    </location>
</feature>
<evidence type="ECO:0000256" key="1">
    <source>
        <dbReference type="SAM" id="MobiDB-lite"/>
    </source>
</evidence>
<comment type="caution">
    <text evidence="2">The sequence shown here is derived from an EMBL/GenBank/DDBJ whole genome shotgun (WGS) entry which is preliminary data.</text>
</comment>
<proteinExistence type="predicted"/>
<protein>
    <submittedName>
        <fullName evidence="2">Unnamed protein product</fullName>
    </submittedName>
</protein>